<dbReference type="AlphaFoldDB" id="A0A7W6A8R2"/>
<dbReference type="RefSeq" id="WP_183198669.1">
    <property type="nucleotide sequence ID" value="NZ_JACIDA010000004.1"/>
</dbReference>
<dbReference type="GO" id="GO:0004252">
    <property type="term" value="F:serine-type endopeptidase activity"/>
    <property type="evidence" value="ECO:0007669"/>
    <property type="project" value="TreeGrafter"/>
</dbReference>
<dbReference type="GO" id="GO:0004177">
    <property type="term" value="F:aminopeptidase activity"/>
    <property type="evidence" value="ECO:0007669"/>
    <property type="project" value="UniProtKB-KW"/>
</dbReference>
<proteinExistence type="predicted"/>
<sequence length="660" mass="71384">MNVSKSIVWAFAGALAFGCVSAKGQDASGIPAPSSVREAVTPAPLELYGRLPAFSSPRLSPDGTKLAHLVSVGAGQALVIVDLSNLQVIGGLREIENKVRDLSWVGNGYVLISTSTAAKLPFSTEKGEYTQGLIYTLSTHAVQTVFARNPELARIMVSGAIIRDTPTGPAIYSQAFDARDGTADLYRVDPATNRATRIARGRNVENYLLDSDGEPVARSTYYTETGTWSVDVKRDGGWPRVWSTKALLDQPSLVGFGLSTGSVIVQAKLDGDEEPKYRELSLETGQWVDLGFDTQPDRLIYHPVTKLLIGTVRTSDRGPIYDITDPAAARTWRAVNTAFKDRHPSIQTWAATMRSLIVETDGNGDSGTYNLVDLDRGVAEIVGQSYPGIAADQVGEIRPISYKAADGMTIPGYLTLPPGVHEPRNLPMVLLPHGGPAARDTFGFDWWAQALAAQGYAVLQPNFRGSDGLGEAHLSAGYGQWGRKMQTDLSDGVRWLASEGIIDPKRVCIVGASYGGYAAMAGPTLDPGVYRCAVSVAGVSDLNEMIHWSGGGERGRESPVVRYWMRFMGADKFGDPALDALSPAFMADRADAPILLIHGRDDTVVPYDQSVRLYNALRRAGKSVELLPLDDEDHWLSTAATRQRMLDETVRFLKANNPVN</sequence>
<reference evidence="4 5" key="1">
    <citation type="submission" date="2020-08" db="EMBL/GenBank/DDBJ databases">
        <title>Genomic Encyclopedia of Type Strains, Phase IV (KMG-IV): sequencing the most valuable type-strain genomes for metagenomic binning, comparative biology and taxonomic classification.</title>
        <authorList>
            <person name="Goeker M."/>
        </authorList>
    </citation>
    <scope>NUCLEOTIDE SEQUENCE [LARGE SCALE GENOMIC DNA]</scope>
    <source>
        <strain evidence="4 5">DSM 14878</strain>
    </source>
</reference>
<protein>
    <submittedName>
        <fullName evidence="4">Dipeptidyl aminopeptidase/acylaminoacyl peptidase</fullName>
    </submittedName>
</protein>
<feature type="chain" id="PRO_5030947619" evidence="2">
    <location>
        <begin position="23"/>
        <end position="660"/>
    </location>
</feature>
<dbReference type="Gene3D" id="3.40.50.1820">
    <property type="entry name" value="alpha/beta hydrolase"/>
    <property type="match status" value="1"/>
</dbReference>
<keyword evidence="4" id="KW-0645">Protease</keyword>
<dbReference type="SUPFAM" id="SSF50969">
    <property type="entry name" value="YVTN repeat-like/Quinoprotein amine dehydrogenase"/>
    <property type="match status" value="1"/>
</dbReference>
<evidence type="ECO:0000256" key="1">
    <source>
        <dbReference type="ARBA" id="ARBA00022801"/>
    </source>
</evidence>
<dbReference type="PANTHER" id="PTHR42776">
    <property type="entry name" value="SERINE PEPTIDASE S9 FAMILY MEMBER"/>
    <property type="match status" value="1"/>
</dbReference>
<keyword evidence="4" id="KW-0031">Aminopeptidase</keyword>
<dbReference type="InterPro" id="IPR011044">
    <property type="entry name" value="Quino_amine_DH_bsu"/>
</dbReference>
<dbReference type="Proteomes" id="UP000532936">
    <property type="component" value="Unassembled WGS sequence"/>
</dbReference>
<dbReference type="PANTHER" id="PTHR42776:SF27">
    <property type="entry name" value="DIPEPTIDYL PEPTIDASE FAMILY MEMBER 6"/>
    <property type="match status" value="1"/>
</dbReference>
<evidence type="ECO:0000313" key="5">
    <source>
        <dbReference type="Proteomes" id="UP000532936"/>
    </source>
</evidence>
<organism evidence="4 5">
    <name type="scientific">Brevundimonas mediterranea</name>
    <dbReference type="NCBI Taxonomy" id="74329"/>
    <lineage>
        <taxon>Bacteria</taxon>
        <taxon>Pseudomonadati</taxon>
        <taxon>Pseudomonadota</taxon>
        <taxon>Alphaproteobacteria</taxon>
        <taxon>Caulobacterales</taxon>
        <taxon>Caulobacteraceae</taxon>
        <taxon>Brevundimonas</taxon>
    </lineage>
</organism>
<dbReference type="EMBL" id="JACIDA010000004">
    <property type="protein sequence ID" value="MBB3873667.1"/>
    <property type="molecule type" value="Genomic_DNA"/>
</dbReference>
<feature type="domain" description="Peptidase S9 prolyl oligopeptidase catalytic" evidence="3">
    <location>
        <begin position="444"/>
        <end position="655"/>
    </location>
</feature>
<evidence type="ECO:0000256" key="2">
    <source>
        <dbReference type="SAM" id="SignalP"/>
    </source>
</evidence>
<accession>A0A7W6A8R2</accession>
<dbReference type="SUPFAM" id="SSF53474">
    <property type="entry name" value="alpha/beta-Hydrolases"/>
    <property type="match status" value="1"/>
</dbReference>
<keyword evidence="1" id="KW-0378">Hydrolase</keyword>
<dbReference type="InterPro" id="IPR029058">
    <property type="entry name" value="AB_hydrolase_fold"/>
</dbReference>
<name>A0A7W6A8R2_9CAUL</name>
<keyword evidence="2" id="KW-0732">Signal</keyword>
<dbReference type="InterPro" id="IPR001375">
    <property type="entry name" value="Peptidase_S9_cat"/>
</dbReference>
<dbReference type="GO" id="GO:0006508">
    <property type="term" value="P:proteolysis"/>
    <property type="evidence" value="ECO:0007669"/>
    <property type="project" value="InterPro"/>
</dbReference>
<feature type="signal peptide" evidence="2">
    <location>
        <begin position="1"/>
        <end position="22"/>
    </location>
</feature>
<evidence type="ECO:0000313" key="4">
    <source>
        <dbReference type="EMBL" id="MBB3873667.1"/>
    </source>
</evidence>
<gene>
    <name evidence="4" type="ORF">GGR11_003233</name>
</gene>
<dbReference type="Pfam" id="PF00326">
    <property type="entry name" value="Peptidase_S9"/>
    <property type="match status" value="1"/>
</dbReference>
<evidence type="ECO:0000259" key="3">
    <source>
        <dbReference type="Pfam" id="PF00326"/>
    </source>
</evidence>
<dbReference type="PROSITE" id="PS51257">
    <property type="entry name" value="PROKAR_LIPOPROTEIN"/>
    <property type="match status" value="1"/>
</dbReference>
<comment type="caution">
    <text evidence="4">The sequence shown here is derived from an EMBL/GenBank/DDBJ whole genome shotgun (WGS) entry which is preliminary data.</text>
</comment>